<feature type="chain" id="PRO_5002538186" evidence="2">
    <location>
        <begin position="26"/>
        <end position="597"/>
    </location>
</feature>
<organism evidence="3 4">
    <name type="scientific">Candidatus Azambacteria bacterium GW2011_GWA1_44_9</name>
    <dbReference type="NCBI Taxonomy" id="1618610"/>
    <lineage>
        <taxon>Bacteria</taxon>
        <taxon>Candidatus Azamiibacteriota</taxon>
    </lineage>
</organism>
<dbReference type="EMBL" id="LCJQ01000006">
    <property type="protein sequence ID" value="KKT81688.1"/>
    <property type="molecule type" value="Genomic_DNA"/>
</dbReference>
<comment type="caution">
    <text evidence="3">The sequence shown here is derived from an EMBL/GenBank/DDBJ whole genome shotgun (WGS) entry which is preliminary data.</text>
</comment>
<keyword evidence="2" id="KW-0732">Signal</keyword>
<reference evidence="3 4" key="1">
    <citation type="journal article" date="2015" name="Nature">
        <title>rRNA introns, odd ribosomes, and small enigmatic genomes across a large radiation of phyla.</title>
        <authorList>
            <person name="Brown C.T."/>
            <person name="Hug L.A."/>
            <person name="Thomas B.C."/>
            <person name="Sharon I."/>
            <person name="Castelle C.J."/>
            <person name="Singh A."/>
            <person name="Wilkins M.J."/>
            <person name="Williams K.H."/>
            <person name="Banfield J.F."/>
        </authorList>
    </citation>
    <scope>NUCLEOTIDE SEQUENCE [LARGE SCALE GENOMIC DNA]</scope>
</reference>
<accession>A0A0G1KDN0</accession>
<feature type="region of interest" description="Disordered" evidence="1">
    <location>
        <begin position="535"/>
        <end position="597"/>
    </location>
</feature>
<evidence type="ECO:0000256" key="1">
    <source>
        <dbReference type="SAM" id="MobiDB-lite"/>
    </source>
</evidence>
<name>A0A0G1KDN0_9BACT</name>
<protein>
    <submittedName>
        <fullName evidence="3">Uncharacterized protein</fullName>
    </submittedName>
</protein>
<gene>
    <name evidence="3" type="ORF">UW78_C0006G0053</name>
</gene>
<feature type="signal peptide" evidence="2">
    <location>
        <begin position="1"/>
        <end position="25"/>
    </location>
</feature>
<dbReference type="AlphaFoldDB" id="A0A0G1KDN0"/>
<feature type="region of interest" description="Disordered" evidence="1">
    <location>
        <begin position="471"/>
        <end position="490"/>
    </location>
</feature>
<proteinExistence type="predicted"/>
<evidence type="ECO:0000313" key="4">
    <source>
        <dbReference type="Proteomes" id="UP000034595"/>
    </source>
</evidence>
<evidence type="ECO:0000256" key="2">
    <source>
        <dbReference type="SAM" id="SignalP"/>
    </source>
</evidence>
<feature type="compositionally biased region" description="Pro residues" evidence="1">
    <location>
        <begin position="563"/>
        <end position="573"/>
    </location>
</feature>
<evidence type="ECO:0000313" key="3">
    <source>
        <dbReference type="EMBL" id="KKT81688.1"/>
    </source>
</evidence>
<dbReference type="Proteomes" id="UP000034595">
    <property type="component" value="Unassembled WGS sequence"/>
</dbReference>
<sequence>MKILSNKLFVGSFVVIAAFATTAYAKSIFDIEYPITELGGCTDKTSCKAYCDVSEHQNACEDFAASYGVGSAKEKQKERMDRKEIAMKDGGPGNCATNTADPEKSCRTYCDTPENMNECVTYGKSHGLLKGQELEEAEKVVKALAGGVALPEGCTSGESCKQMCEEPKNVGIARACFAFAEKAGLLPPHVDRAQAEKVFKLIEEGKAPFKSPKDFKQCENPVSDEIMEKCLKFGEENDLIPPSDLEMIKKTGGKGPGGCRGKEQCDTYCSEHQDECMQFAEEHDLVRPEDKARMEEGLTRFREGIVNAPAEIKQCLEGVVGKDALDQMIAGRQTPKRDFGEKMRGCFESVLGAPNEQREGAPQGMGFPGMMRPDGEGFGVPFIQGGSTSSPRGGAPFMQGRPQGKMFPPQVEECVKDKVGEDALRELGTAQIGKDGAIGQAVSTCMREFEGPRGNMPPQDFRGQMMPPKFEGGQGTSSSLFHPRERPQFDPRRLIDPQYQDRPMMDPRAQGIPFDMQRDIQYGNMPPPPPYNGTPIGDEGMPPRDGEMPFYKEGSTMPSGEWNPPPVMPPPPGETGTFVAPTTAPSSIVEPIETQEN</sequence>